<dbReference type="Gene3D" id="3.30.590.20">
    <property type="match status" value="1"/>
</dbReference>
<comment type="caution">
    <text evidence="6">The sequence shown here is derived from an EMBL/GenBank/DDBJ whole genome shotgun (WGS) entry which is preliminary data.</text>
</comment>
<keyword evidence="7" id="KW-1185">Reference proteome</keyword>
<dbReference type="GO" id="GO:0004357">
    <property type="term" value="F:glutamate-cysteine ligase activity"/>
    <property type="evidence" value="ECO:0007669"/>
    <property type="project" value="UniProtKB-EC"/>
</dbReference>
<dbReference type="AlphaFoldDB" id="A0A934QF00"/>
<proteinExistence type="inferred from homology"/>
<dbReference type="PANTHER" id="PTHR36510:SF1">
    <property type="entry name" value="GLUTAMATE--CYSTEINE LIGASE 2-RELATED"/>
    <property type="match status" value="1"/>
</dbReference>
<evidence type="ECO:0000256" key="4">
    <source>
        <dbReference type="ARBA" id="ARBA00048819"/>
    </source>
</evidence>
<evidence type="ECO:0000256" key="1">
    <source>
        <dbReference type="ARBA" id="ARBA00022598"/>
    </source>
</evidence>
<dbReference type="GO" id="GO:0005524">
    <property type="term" value="F:ATP binding"/>
    <property type="evidence" value="ECO:0007669"/>
    <property type="project" value="UniProtKB-KW"/>
</dbReference>
<organism evidence="6 7">
    <name type="scientific">Leucobacter edaphi</name>
    <dbReference type="NCBI Taxonomy" id="2796472"/>
    <lineage>
        <taxon>Bacteria</taxon>
        <taxon>Bacillati</taxon>
        <taxon>Actinomycetota</taxon>
        <taxon>Actinomycetes</taxon>
        <taxon>Micrococcales</taxon>
        <taxon>Microbacteriaceae</taxon>
        <taxon>Leucobacter</taxon>
    </lineage>
</organism>
<name>A0A934QF00_9MICO</name>
<evidence type="ECO:0000256" key="3">
    <source>
        <dbReference type="ARBA" id="ARBA00022840"/>
    </source>
</evidence>
<protein>
    <recommendedName>
        <fullName evidence="5">Putative glutamate--cysteine ligase 2</fullName>
        <ecNumber evidence="5">6.3.2.2</ecNumber>
    </recommendedName>
    <alternativeName>
        <fullName evidence="5">Gamma-glutamylcysteine synthetase 2</fullName>
        <shortName evidence="5">GCS 2</shortName>
        <shortName evidence="5">Gamma-GCS 2</shortName>
    </alternativeName>
</protein>
<dbReference type="Pfam" id="PF04107">
    <property type="entry name" value="GCS2"/>
    <property type="match status" value="1"/>
</dbReference>
<dbReference type="HAMAP" id="MF_01609">
    <property type="entry name" value="Glu_cys_ligase_2"/>
    <property type="match status" value="1"/>
</dbReference>
<comment type="function">
    <text evidence="5">ATP-dependent carboxylate-amine ligase which exhibits weak glutamate--cysteine ligase activity.</text>
</comment>
<dbReference type="InterPro" id="IPR006336">
    <property type="entry name" value="GCS2"/>
</dbReference>
<evidence type="ECO:0000313" key="6">
    <source>
        <dbReference type="EMBL" id="MBK0422424.1"/>
    </source>
</evidence>
<gene>
    <name evidence="6" type="ORF">JD292_10105</name>
</gene>
<reference evidence="6" key="1">
    <citation type="submission" date="2020-12" db="EMBL/GenBank/DDBJ databases">
        <title>Leucobacter sp. CAS2, isolated from Chromium sludge.</title>
        <authorList>
            <person name="Xu Z."/>
        </authorList>
    </citation>
    <scope>NUCLEOTIDE SEQUENCE</scope>
    <source>
        <strain evidence="6">CSA2</strain>
    </source>
</reference>
<keyword evidence="1 5" id="KW-0436">Ligase</keyword>
<dbReference type="GO" id="GO:0042398">
    <property type="term" value="P:modified amino acid biosynthetic process"/>
    <property type="evidence" value="ECO:0007669"/>
    <property type="project" value="InterPro"/>
</dbReference>
<keyword evidence="2 5" id="KW-0547">Nucleotide-binding</keyword>
<dbReference type="SUPFAM" id="SSF55931">
    <property type="entry name" value="Glutamine synthetase/guanido kinase"/>
    <property type="match status" value="1"/>
</dbReference>
<dbReference type="EMBL" id="JAEHOI010000010">
    <property type="protein sequence ID" value="MBK0422424.1"/>
    <property type="molecule type" value="Genomic_DNA"/>
</dbReference>
<dbReference type="NCBIfam" id="TIGR02050">
    <property type="entry name" value="gshA_cyan_rel"/>
    <property type="match status" value="1"/>
</dbReference>
<dbReference type="InterPro" id="IPR011793">
    <property type="entry name" value="YbdK"/>
</dbReference>
<dbReference type="EC" id="6.3.2.2" evidence="5"/>
<dbReference type="RefSeq" id="WP_200132634.1">
    <property type="nucleotide sequence ID" value="NZ_JAEHOI010000010.1"/>
</dbReference>
<evidence type="ECO:0000313" key="7">
    <source>
        <dbReference type="Proteomes" id="UP000618733"/>
    </source>
</evidence>
<dbReference type="PANTHER" id="PTHR36510">
    <property type="entry name" value="GLUTAMATE--CYSTEINE LIGASE 2-RELATED"/>
    <property type="match status" value="1"/>
</dbReference>
<dbReference type="Proteomes" id="UP000618733">
    <property type="component" value="Unassembled WGS sequence"/>
</dbReference>
<dbReference type="InterPro" id="IPR050141">
    <property type="entry name" value="GCL_type2/YbdK_subfam"/>
</dbReference>
<keyword evidence="3 5" id="KW-0067">ATP-binding</keyword>
<evidence type="ECO:0000256" key="5">
    <source>
        <dbReference type="HAMAP-Rule" id="MF_01609"/>
    </source>
</evidence>
<comment type="catalytic activity">
    <reaction evidence="4 5">
        <text>L-cysteine + L-glutamate + ATP = gamma-L-glutamyl-L-cysteine + ADP + phosphate + H(+)</text>
        <dbReference type="Rhea" id="RHEA:13285"/>
        <dbReference type="ChEBI" id="CHEBI:15378"/>
        <dbReference type="ChEBI" id="CHEBI:29985"/>
        <dbReference type="ChEBI" id="CHEBI:30616"/>
        <dbReference type="ChEBI" id="CHEBI:35235"/>
        <dbReference type="ChEBI" id="CHEBI:43474"/>
        <dbReference type="ChEBI" id="CHEBI:58173"/>
        <dbReference type="ChEBI" id="CHEBI:456216"/>
        <dbReference type="EC" id="6.3.2.2"/>
    </reaction>
</comment>
<comment type="similarity">
    <text evidence="5">Belongs to the glutamate--cysteine ligase type 2 family. YbdK subfamily.</text>
</comment>
<evidence type="ECO:0000256" key="2">
    <source>
        <dbReference type="ARBA" id="ARBA00022741"/>
    </source>
</evidence>
<dbReference type="InterPro" id="IPR014746">
    <property type="entry name" value="Gln_synth/guanido_kin_cat_dom"/>
</dbReference>
<sequence>MTEAKRAPRFGVEEEFLLLDAETGRPRDGSDAIIAALPELRAEHEFFHSQLETATPICDTADEAIGSLREFRVAASREARRNGLVLSGAGLPPLGGEIPGTVVDTKRYVDINRTMRGMVSRYYSTGTHVHVEVPSRDAGIDAVARIAPWTPLLIALTANSPVWLGDETGYASWRYLSLQQWPSSGYPPHFASAEEYDRVVDGLVDAGALLDRALVNWSIRLSAKFPTIEIRLADAQLSSEEAVAYALIYRALVARALREGAAGTEFEPAQPDILRGASWLAARNGLASELVDPRTWRPGAAAEVLDALLDHVGEDLSDAGDLARVEGYLAARKRDGGPAERQLAAWRAGGIAGLLGVYDAAGD</sequence>
<accession>A0A934QF00</accession>